<reference evidence="5 6" key="2">
    <citation type="submission" date="2007-06" db="EMBL/GenBank/DDBJ databases">
        <title>Draft genome sequence of Pseudoflavonifractor capillosus ATCC 29799.</title>
        <authorList>
            <person name="Sudarsanam P."/>
            <person name="Ley R."/>
            <person name="Guruge J."/>
            <person name="Turnbaugh P.J."/>
            <person name="Mahowald M."/>
            <person name="Liep D."/>
            <person name="Gordon J."/>
        </authorList>
    </citation>
    <scope>NUCLEOTIDE SEQUENCE [LARGE SCALE GENOMIC DNA]</scope>
    <source>
        <strain evidence="5 6">ATCC 29799</strain>
    </source>
</reference>
<reference evidence="5 6" key="1">
    <citation type="submission" date="2007-04" db="EMBL/GenBank/DDBJ databases">
        <authorList>
            <person name="Fulton L."/>
            <person name="Clifton S."/>
            <person name="Fulton B."/>
            <person name="Xu J."/>
            <person name="Minx P."/>
            <person name="Pepin K.H."/>
            <person name="Johnson M."/>
            <person name="Thiruvilangam P."/>
            <person name="Bhonagiri V."/>
            <person name="Nash W.E."/>
            <person name="Mardis E.R."/>
            <person name="Wilson R.K."/>
        </authorList>
    </citation>
    <scope>NUCLEOTIDE SEQUENCE [LARGE SCALE GENOMIC DNA]</scope>
    <source>
        <strain evidence="5 6">ATCC 29799</strain>
    </source>
</reference>
<dbReference type="Gene3D" id="2.40.420.20">
    <property type="match status" value="1"/>
</dbReference>
<evidence type="ECO:0000256" key="2">
    <source>
        <dbReference type="ARBA" id="ARBA00023054"/>
    </source>
</evidence>
<feature type="compositionally biased region" description="Polar residues" evidence="3">
    <location>
        <begin position="249"/>
        <end position="265"/>
    </location>
</feature>
<dbReference type="RefSeq" id="WP_006570601.1">
    <property type="nucleotide sequence ID" value="NZ_AAXG02000001.1"/>
</dbReference>
<feature type="region of interest" description="Disordered" evidence="3">
    <location>
        <begin position="237"/>
        <end position="265"/>
    </location>
</feature>
<dbReference type="GO" id="GO:0030313">
    <property type="term" value="C:cell envelope"/>
    <property type="evidence" value="ECO:0007669"/>
    <property type="project" value="UniProtKB-SubCell"/>
</dbReference>
<dbReference type="InterPro" id="IPR050465">
    <property type="entry name" value="UPF0194_transport"/>
</dbReference>
<comment type="caution">
    <text evidence="5">The sequence shown here is derived from an EMBL/GenBank/DDBJ whole genome shotgun (WGS) entry which is preliminary data.</text>
</comment>
<evidence type="ECO:0000256" key="4">
    <source>
        <dbReference type="SAM" id="Phobius"/>
    </source>
</evidence>
<dbReference type="STRING" id="411467.BACCAP_00035"/>
<dbReference type="PANTHER" id="PTHR32347">
    <property type="entry name" value="EFFLUX SYSTEM COMPONENT YKNX-RELATED"/>
    <property type="match status" value="1"/>
</dbReference>
<evidence type="ECO:0008006" key="7">
    <source>
        <dbReference type="Google" id="ProtNLM"/>
    </source>
</evidence>
<evidence type="ECO:0000313" key="6">
    <source>
        <dbReference type="Proteomes" id="UP000003639"/>
    </source>
</evidence>
<evidence type="ECO:0000313" key="5">
    <source>
        <dbReference type="EMBL" id="EDN02002.1"/>
    </source>
</evidence>
<evidence type="ECO:0000256" key="1">
    <source>
        <dbReference type="ARBA" id="ARBA00004196"/>
    </source>
</evidence>
<dbReference type="EMBL" id="AAXG02000001">
    <property type="protein sequence ID" value="EDN02002.1"/>
    <property type="molecule type" value="Genomic_DNA"/>
</dbReference>
<dbReference type="AlphaFoldDB" id="A6NP96"/>
<evidence type="ECO:0000256" key="3">
    <source>
        <dbReference type="SAM" id="MobiDB-lite"/>
    </source>
</evidence>
<keyword evidence="4" id="KW-1133">Transmembrane helix</keyword>
<comment type="subcellular location">
    <subcellularLocation>
        <location evidence="1">Cell envelope</location>
    </subcellularLocation>
</comment>
<keyword evidence="6" id="KW-1185">Reference proteome</keyword>
<feature type="region of interest" description="Disordered" evidence="3">
    <location>
        <begin position="1"/>
        <end position="23"/>
    </location>
</feature>
<gene>
    <name evidence="5" type="ORF">BACCAP_00035</name>
</gene>
<sequence length="682" mass="72839">MAWNTAERIQEERARLAAGTPPEHRMKHALQRKAAKALAGFFVLMLVLTLLSRAAYGITVARVETEKSKSGILTQRCTITGAIQAMGDLTVDLPEGLEISRITAVQGQAVQAGDTLLELDRESLDRAVETLEQELALLDLKISNAAKGQTSAGTDAVLTAQDNLATAQTTLKRAQEDYERLTESRGVTEDRAAQDLTEAQDKVTQAEAELAEAEVKAKEALVKAAQEALEAAKDNLETVKESASEAEDTAQQALETAEDQQTSTDSSYIAAVGSYNRAEEAVKQAQADLDAALAQGDEAAIAAARTALLQAQDIRDQAEANMNSLAQSSNTAYNAVKRAKENLKKVQEKWKEKVTEAEAKVTEAEEKLKEAEKRTDMSEETLVVTAQSALDAARQGLQSAQRSAEDAASATEEQLITAQRAIESAQQGVESAQRGLESAQQQAENDRRTGAASAQQAEIERLGYVSQRREKQETLDILHAAQEAGGRVTAPIGGTVKKIRTETGVTQAGEQAAVLSRGDLGYQFTGTLDQKEAEQLAVGDEGSLSFTSQGKSQSAKVTITSISGADDKGQVTVTAALEGTGWAGGASAKLEITKRSEQYSTTLPLGAMRSGRNGEFVLVLREKQTVMGTEQTVAQVPVTVKARDSERVAVEADGLLPEDRVVVSSSKPIDQGDRVRVLDETA</sequence>
<organism evidence="5 6">
    <name type="scientific">Pseudoflavonifractor capillosus ATCC 29799</name>
    <dbReference type="NCBI Taxonomy" id="411467"/>
    <lineage>
        <taxon>Bacteria</taxon>
        <taxon>Bacillati</taxon>
        <taxon>Bacillota</taxon>
        <taxon>Clostridia</taxon>
        <taxon>Eubacteriales</taxon>
        <taxon>Oscillospiraceae</taxon>
        <taxon>Pseudoflavonifractor</taxon>
    </lineage>
</organism>
<dbReference type="OrthoDB" id="1863622at2"/>
<feature type="region of interest" description="Disordered" evidence="3">
    <location>
        <begin position="426"/>
        <end position="456"/>
    </location>
</feature>
<dbReference type="Proteomes" id="UP000003639">
    <property type="component" value="Unassembled WGS sequence"/>
</dbReference>
<protein>
    <recommendedName>
        <fullName evidence="7">Efflux transporter, RND family, MFP subunit</fullName>
    </recommendedName>
</protein>
<keyword evidence="4" id="KW-0812">Transmembrane</keyword>
<dbReference type="eggNOG" id="COG0845">
    <property type="taxonomic scope" value="Bacteria"/>
</dbReference>
<accession>A6NP96</accession>
<keyword evidence="2" id="KW-0175">Coiled coil</keyword>
<feature type="transmembrane region" description="Helical" evidence="4">
    <location>
        <begin position="34"/>
        <end position="56"/>
    </location>
</feature>
<name>A6NP96_9FIRM</name>
<keyword evidence="4" id="KW-0472">Membrane</keyword>
<proteinExistence type="predicted"/>